<keyword evidence="7" id="KW-0067">ATP-binding</keyword>
<dbReference type="InterPro" id="IPR023827">
    <property type="entry name" value="Peptidase_S8_Asp-AS"/>
</dbReference>
<dbReference type="Gene3D" id="3.40.50.12780">
    <property type="entry name" value="N-terminal domain of ligase-like"/>
    <property type="match status" value="1"/>
</dbReference>
<dbReference type="PROSITE" id="PS00136">
    <property type="entry name" value="SUBTILASE_ASP"/>
    <property type="match status" value="1"/>
</dbReference>
<dbReference type="GO" id="GO:0004467">
    <property type="term" value="F:long-chain fatty acid-CoA ligase activity"/>
    <property type="evidence" value="ECO:0007669"/>
    <property type="project" value="UniProtKB-EC"/>
</dbReference>
<keyword evidence="6" id="KW-0720">Serine protease</keyword>
<feature type="region of interest" description="Disordered" evidence="13">
    <location>
        <begin position="1326"/>
        <end position="1349"/>
    </location>
</feature>
<dbReference type="InterPro" id="IPR015500">
    <property type="entry name" value="Peptidase_S8_subtilisin-rel"/>
</dbReference>
<evidence type="ECO:0000313" key="18">
    <source>
        <dbReference type="Proteomes" id="UP000654075"/>
    </source>
</evidence>
<feature type="domain" description="Peptidase S8/S53" evidence="15">
    <location>
        <begin position="958"/>
        <end position="1206"/>
    </location>
</feature>
<feature type="compositionally biased region" description="Basic and acidic residues" evidence="13">
    <location>
        <begin position="2747"/>
        <end position="2760"/>
    </location>
</feature>
<gene>
    <name evidence="17" type="ORF">PGLA1383_LOCUS41919</name>
</gene>
<keyword evidence="18" id="KW-1185">Reference proteome</keyword>
<comment type="caution">
    <text evidence="17">The sequence shown here is derived from an EMBL/GenBank/DDBJ whole genome shotgun (WGS) entry which is preliminary data.</text>
</comment>
<dbReference type="FunFam" id="3.40.50.200:FF:000016">
    <property type="entry name" value="Proprotein convertase subtilisin/kexin type 9"/>
    <property type="match status" value="1"/>
</dbReference>
<dbReference type="PANTHER" id="PTHR43272">
    <property type="entry name" value="LONG-CHAIN-FATTY-ACID--COA LIGASE"/>
    <property type="match status" value="1"/>
</dbReference>
<name>A0A813GI79_POLGL</name>
<accession>A0A813GI79</accession>
<feature type="transmembrane region" description="Helical" evidence="14">
    <location>
        <begin position="2034"/>
        <end position="2056"/>
    </location>
</feature>
<reference evidence="17" key="1">
    <citation type="submission" date="2021-02" db="EMBL/GenBank/DDBJ databases">
        <authorList>
            <person name="Dougan E. K."/>
            <person name="Rhodes N."/>
            <person name="Thang M."/>
            <person name="Chan C."/>
        </authorList>
    </citation>
    <scope>NUCLEOTIDE SEQUENCE</scope>
</reference>
<comment type="similarity">
    <text evidence="11">Belongs to the peptidase S8 family.</text>
</comment>
<keyword evidence="14" id="KW-0472">Membrane</keyword>
<comment type="caution">
    <text evidence="11">Lacks conserved residue(s) required for the propagation of feature annotation.</text>
</comment>
<organism evidence="17 18">
    <name type="scientific">Polarella glacialis</name>
    <name type="common">Dinoflagellate</name>
    <dbReference type="NCBI Taxonomy" id="89957"/>
    <lineage>
        <taxon>Eukaryota</taxon>
        <taxon>Sar</taxon>
        <taxon>Alveolata</taxon>
        <taxon>Dinophyceae</taxon>
        <taxon>Suessiales</taxon>
        <taxon>Suessiaceae</taxon>
        <taxon>Polarella</taxon>
    </lineage>
</organism>
<comment type="catalytic activity">
    <reaction evidence="10">
        <text>a long-chain fatty acid + ATP + CoA = a long-chain fatty acyl-CoA + AMP + diphosphate</text>
        <dbReference type="Rhea" id="RHEA:15421"/>
        <dbReference type="ChEBI" id="CHEBI:30616"/>
        <dbReference type="ChEBI" id="CHEBI:33019"/>
        <dbReference type="ChEBI" id="CHEBI:57287"/>
        <dbReference type="ChEBI" id="CHEBI:57560"/>
        <dbReference type="ChEBI" id="CHEBI:83139"/>
        <dbReference type="ChEBI" id="CHEBI:456215"/>
        <dbReference type="EC" id="6.2.1.3"/>
    </reaction>
</comment>
<evidence type="ECO:0000256" key="14">
    <source>
        <dbReference type="SAM" id="Phobius"/>
    </source>
</evidence>
<evidence type="ECO:0000256" key="13">
    <source>
        <dbReference type="SAM" id="MobiDB-lite"/>
    </source>
</evidence>
<evidence type="ECO:0000313" key="17">
    <source>
        <dbReference type="EMBL" id="CAE8624818.1"/>
    </source>
</evidence>
<evidence type="ECO:0000256" key="3">
    <source>
        <dbReference type="ARBA" id="ARBA00022670"/>
    </source>
</evidence>
<dbReference type="Pfam" id="PF00082">
    <property type="entry name" value="Peptidase_S8"/>
    <property type="match status" value="1"/>
</dbReference>
<evidence type="ECO:0000256" key="2">
    <source>
        <dbReference type="ARBA" id="ARBA00022598"/>
    </source>
</evidence>
<keyword evidence="5" id="KW-0378">Hydrolase</keyword>
<keyword evidence="4" id="KW-0547">Nucleotide-binding</keyword>
<proteinExistence type="inferred from homology"/>
<keyword evidence="3" id="KW-0645">Protease</keyword>
<dbReference type="InterPro" id="IPR000209">
    <property type="entry name" value="Peptidase_S8/S53_dom"/>
</dbReference>
<dbReference type="EMBL" id="CAJNNV010028495">
    <property type="protein sequence ID" value="CAE8624818.1"/>
    <property type="molecule type" value="Genomic_DNA"/>
</dbReference>
<protein>
    <recommendedName>
        <fullName evidence="9">subtilisin</fullName>
        <ecNumber evidence="9">3.4.21.62</ecNumber>
    </recommendedName>
</protein>
<evidence type="ECO:0000256" key="8">
    <source>
        <dbReference type="ARBA" id="ARBA00023529"/>
    </source>
</evidence>
<evidence type="ECO:0000256" key="5">
    <source>
        <dbReference type="ARBA" id="ARBA00022801"/>
    </source>
</evidence>
<dbReference type="PROSITE" id="PS00137">
    <property type="entry name" value="SUBTILASE_HIS"/>
    <property type="match status" value="1"/>
</dbReference>
<keyword evidence="12" id="KW-0175">Coiled coil</keyword>
<dbReference type="GO" id="GO:0016020">
    <property type="term" value="C:membrane"/>
    <property type="evidence" value="ECO:0007669"/>
    <property type="project" value="TreeGrafter"/>
</dbReference>
<keyword evidence="14" id="KW-1133">Transmembrane helix</keyword>
<dbReference type="GO" id="GO:0005524">
    <property type="term" value="F:ATP binding"/>
    <property type="evidence" value="ECO:0007669"/>
    <property type="project" value="UniProtKB-KW"/>
</dbReference>
<evidence type="ECO:0000256" key="11">
    <source>
        <dbReference type="PROSITE-ProRule" id="PRU01240"/>
    </source>
</evidence>
<evidence type="ECO:0000259" key="15">
    <source>
        <dbReference type="Pfam" id="PF00082"/>
    </source>
</evidence>
<feature type="coiled-coil region" evidence="12">
    <location>
        <begin position="2388"/>
        <end position="2450"/>
    </location>
</feature>
<dbReference type="Gene3D" id="3.40.50.200">
    <property type="entry name" value="Peptidase S8/S53 domain"/>
    <property type="match status" value="1"/>
</dbReference>
<dbReference type="Pfam" id="PF00501">
    <property type="entry name" value="AMP-binding"/>
    <property type="match status" value="1"/>
</dbReference>
<feature type="region of interest" description="Disordered" evidence="13">
    <location>
        <begin position="2777"/>
        <end position="2798"/>
    </location>
</feature>
<evidence type="ECO:0000256" key="4">
    <source>
        <dbReference type="ARBA" id="ARBA00022741"/>
    </source>
</evidence>
<evidence type="ECO:0000256" key="12">
    <source>
        <dbReference type="SAM" id="Coils"/>
    </source>
</evidence>
<dbReference type="PRINTS" id="PR00723">
    <property type="entry name" value="SUBTILISIN"/>
</dbReference>
<feature type="region of interest" description="Disordered" evidence="13">
    <location>
        <begin position="908"/>
        <end position="932"/>
    </location>
</feature>
<evidence type="ECO:0000259" key="16">
    <source>
        <dbReference type="Pfam" id="PF00501"/>
    </source>
</evidence>
<evidence type="ECO:0000256" key="1">
    <source>
        <dbReference type="ARBA" id="ARBA00006432"/>
    </source>
</evidence>
<keyword evidence="14" id="KW-0812">Transmembrane</keyword>
<dbReference type="SUPFAM" id="SSF56801">
    <property type="entry name" value="Acetyl-CoA synthetase-like"/>
    <property type="match status" value="1"/>
</dbReference>
<feature type="transmembrane region" description="Helical" evidence="14">
    <location>
        <begin position="1947"/>
        <end position="1967"/>
    </location>
</feature>
<dbReference type="OrthoDB" id="1700726at2759"/>
<dbReference type="PANTHER" id="PTHR43272:SF83">
    <property type="entry name" value="ACYL-COA SYNTHETASE LONG-CHAIN, ISOFORM J"/>
    <property type="match status" value="1"/>
</dbReference>
<dbReference type="GO" id="GO:0006508">
    <property type="term" value="P:proteolysis"/>
    <property type="evidence" value="ECO:0007669"/>
    <property type="project" value="UniProtKB-KW"/>
</dbReference>
<dbReference type="PROSITE" id="PS51892">
    <property type="entry name" value="SUBTILASE"/>
    <property type="match status" value="1"/>
</dbReference>
<evidence type="ECO:0000256" key="10">
    <source>
        <dbReference type="ARBA" id="ARBA00036813"/>
    </source>
</evidence>
<feature type="region of interest" description="Disordered" evidence="13">
    <location>
        <begin position="2738"/>
        <end position="2760"/>
    </location>
</feature>
<dbReference type="InterPro" id="IPR000873">
    <property type="entry name" value="AMP-dep_synth/lig_dom"/>
</dbReference>
<dbReference type="InterPro" id="IPR020845">
    <property type="entry name" value="AMP-binding_CS"/>
</dbReference>
<evidence type="ECO:0000256" key="7">
    <source>
        <dbReference type="ARBA" id="ARBA00022840"/>
    </source>
</evidence>
<sequence length="2846" mass="304821">MENADKVPVTPSDSDGEVYPVNRAENQMLNQMKRNMKMRPDSRAYAEERAVWIARKDFCYKRKMEFDLAPMPPFFLFQDKLREEEDTARINEANATRRETGLADLDPTEQMSMRTESSIGAAYDGSVARSVILEETSSVAWSVIPEDVAMYLGAALLVPILETILKNMNTRDEWARSVGTVKINGSNPPSAVWRSTEACDAGELSTTPFPEVKTLFELQERSFKEKVALKEESLLLSWKKEEGFRFPAKVFGPTERHPQWRTYKEVGRMSKAVGAGLRGLGLQPQPKGDFDTLTGKQGKFKILMYEDTCAEWQICAMGAMSQDIVVATAYATLGTEAVAHAVNEGAVSVIVCNRKAVEIIYTDYNLTPEEYKNKLEVPAGSLKVMSFDELIERGQAKPVEPTPPKPDSVAVLMYTSGSTGNPKGVVARTQFGVLMEAHILELAAETYFYGPFADGSMGFRIGYADPKCLLAGPEKCYPTGCLEEYKPTLMAGVPKVWETIKKGGLPLQRGYDSGFVAVSVKKAAIRTNRYTPVFDLLVFKKFKKILGGNLSGNMKFCLSGGGAISSEVQEWCKVAFGCPLVQGYGLTECCGGSTIQHPFDPSMGIAGSALSSNEITLHSEQDITDPKGRPYLTTDTVHADGAACCGRGEVWIRGPSISSGYYKLPEITAKDFGSDGWFHTGDIGMMTPSGQLKIIDRKKNLVKLKGGEYAALEMINVAYNNSDLINAEAGGVCSFADHDLDRPVIFAQCKEKELLELAKEAGVTGKTGMDLCRDPKVMAAVLAKLAPMAKAAKLPALMHAAGVLPVLEPWTAANGCLTATSKLVPKEVYKFHDADLMTLKKLGISPLQGEQTWRPGHSRSPSVVLQAAFPRLKEYLGNVSGHLQVSFVEQDAAVHQIADLDLQERDVGRPDDADSLALQGQQSIQHKPPSWGLDRIDQPEAVNLSAAGSFSYTAKAGERVHVYVLDTGIRTTHQDFGGRAVAALQVLDDGLQQCHPDSEHENRQSCAVDKNGHGTRIAGVVGGHRYGVAKACTLHAVKVLRDDGTGRSWFLLSAIDWIITQAETPAVVVLAVEAEGQLGSVSYAIDQATKAGVTVIAAAGNQGLSAKPSSCDYTPAFAANSFTVGSTTRTDARSNFSSTGPCVDIMAPGSDIRTAAASSDSGEALLSGSAMAAAHTAGAAALLLAEDPSLSPTQVAQGLIDTSTSGYLTGLKGSPDRLLNTIGPRLELPWWSFEGMWSPVDGAVQRACRGADVGNYSEHYDFEVFNEVKSLDACKKHCIDAASTIGCAGISFNQAEQRCEVWVQLIRASVHQIGYVCLRHEAPTTTATSTTTGTTTSMTTSSTTKTTQTSTSSTVTTTTFTSTTSTRLSATWVKEDNLNCYVGAGAQLIKGRDGVGMMPLESCLQTCKEQTGCDGVIFQHFNFVGNCWLRRDVDRSQCLFTYGFQLWYDPAKVSAKHKFFTAIFHFFSHARSGFTRRTDAARSGSLDEESSDTASQAEDFSKEVLGYGTALVKELPEVTQKAVAVIAQVPMGTMVAARLPAASSGKQAGGSGYAAVVVQGSQAAALLPRAAWASNDSLILVMTEIGINCSTGPTPSRYAPYLLGSKASWDSGASASLAAAAVDVMLVFGSNGSIAPFPVDLGTDTEPMLVRISSTALPPGTRCAYLGADAKWSQAGVREATVQEVQAVIGASNATGFWCATSHLSIFGALLDLALDCTNVNVLSAEGLQNVQQRSDWWFRPPALLLWILLAFLSAALVTGVGADRQAAQKGLWRRDFFLTPMPPVVARSSSGEGGSLRSRCGSCASSCAPRCYPALLAAAAGWRESEKKLALAVLVSGVLRVLASRTRLDVKTLRIHVWGLGGWVQGSLAVSKSLVLASRVQDLEDEKLHQAFYDYVTPGGTSANPVWAFLWRSWLVKAAFNPLAELSYLSVHVSAGKRAKLLADGLLGTLAISALLFSVSGSAVAARNPTACAAPRGSVGWLVLVTLTSAALNALPRTLLYNLAVRSFQDDGGGDPRQRQQQLLRSRSADLRFWLVGGLLSGLQVMIILSFLAQLGEADEWKWLFSFFLNLCSSLLLGPVLCAAGLATATQLAVARHPELARFSRTHLLEAMAPMKRPSAAGTDLAASKKRKTTGGVGVSRKIASVVKVLKSAETCPKSVSAMLVASNLDLSLGACKEERHEFQARVVEMVSEVLSSVAAGLQASIQAAEEKVAAADGEKSSREAAVQGATASLAVKTEGAAAAKVSLHDAAAKHKAAAEALAAATAEQKTADAPLEVAEDKKERLQSALTSCFAPLKEGTSESAKEAVATVAKIGKDFAFDAALLTSLPSALGKELSERGSFDTLVIEQVETELQKQLALYAGQVSEGASGKADRALKVAEASAEMNASAETEKMLKETLKEAEKEVKAAEDALKQANKNFKQFGPEMKTVQSELGEATAALEELKDGALADFKELAERSIHPPVVVEEPVVELCAVAWLNLEEPEKGCVAERAPLHPGKPCAELVGLSLGFLERTSDLEASGFGLLNSRHTQHYAISVGHLLEFYEMLGCKVMPHFDPKQSTTHDVVRCAIIPLSLPWRSGGLRTCSICISIRGLRHMRWYGDIASARPLLRCSFGVRGPSGQLKFSGGCSAAIMAGGSGAADAGSLAWNYKGYADEFSLPGDSLEFEVSSEGDLVIGSASLESAELRAGGGFVGELPMQPLSLGVLEVQVEVIDDAAFDLEVIDADAVDAADDLDETPLPAVRHKDESGRSEDEEEICRSEEIRRWVRHLPERQQQHEDECGRSDDEEVDQEEQPKIVTWVLCAAKRGAKLNPASKFQTGHQIERPSSRAVMNSGNKDPAVG</sequence>
<dbReference type="PROSITE" id="PS00455">
    <property type="entry name" value="AMP_BINDING"/>
    <property type="match status" value="1"/>
</dbReference>
<dbReference type="SUPFAM" id="SSF52743">
    <property type="entry name" value="Subtilisin-like"/>
    <property type="match status" value="1"/>
</dbReference>
<comment type="catalytic activity">
    <reaction evidence="8">
        <text>Hydrolysis of proteins with broad specificity for peptide bonds, and a preference for a large uncharged residue in P1. Hydrolyzes peptide amides.</text>
        <dbReference type="EC" id="3.4.21.62"/>
    </reaction>
</comment>
<dbReference type="InterPro" id="IPR022398">
    <property type="entry name" value="Peptidase_S8_His-AS"/>
</dbReference>
<dbReference type="InterPro" id="IPR042099">
    <property type="entry name" value="ANL_N_sf"/>
</dbReference>
<dbReference type="EC" id="3.4.21.62" evidence="9"/>
<keyword evidence="2" id="KW-0436">Ligase</keyword>
<comment type="similarity">
    <text evidence="1">Belongs to the ATP-dependent AMP-binding enzyme family.</text>
</comment>
<dbReference type="GO" id="GO:0005783">
    <property type="term" value="C:endoplasmic reticulum"/>
    <property type="evidence" value="ECO:0007669"/>
    <property type="project" value="TreeGrafter"/>
</dbReference>
<dbReference type="CDD" id="cd04077">
    <property type="entry name" value="Peptidases_S8_PCSK9_ProteinaseK_like"/>
    <property type="match status" value="1"/>
</dbReference>
<feature type="transmembrane region" description="Helical" evidence="14">
    <location>
        <begin position="1979"/>
        <end position="1997"/>
    </location>
</feature>
<evidence type="ECO:0000256" key="9">
    <source>
        <dbReference type="ARBA" id="ARBA00023619"/>
    </source>
</evidence>
<feature type="compositionally biased region" description="Basic and acidic residues" evidence="13">
    <location>
        <begin position="2777"/>
        <end position="2788"/>
    </location>
</feature>
<evidence type="ECO:0000256" key="6">
    <source>
        <dbReference type="ARBA" id="ARBA00022825"/>
    </source>
</evidence>
<feature type="transmembrane region" description="Helical" evidence="14">
    <location>
        <begin position="2068"/>
        <end position="2096"/>
    </location>
</feature>
<dbReference type="Proteomes" id="UP000654075">
    <property type="component" value="Unassembled WGS sequence"/>
</dbReference>
<feature type="region of interest" description="Disordered" evidence="13">
    <location>
        <begin position="2815"/>
        <end position="2846"/>
    </location>
</feature>
<dbReference type="InterPro" id="IPR034193">
    <property type="entry name" value="PCSK9_ProteinaseK-like"/>
</dbReference>
<dbReference type="GO" id="GO:0004252">
    <property type="term" value="F:serine-type endopeptidase activity"/>
    <property type="evidence" value="ECO:0007669"/>
    <property type="project" value="UniProtKB-EC"/>
</dbReference>
<feature type="domain" description="AMP-dependent synthetase/ligase" evidence="16">
    <location>
        <begin position="257"/>
        <end position="662"/>
    </location>
</feature>
<dbReference type="InterPro" id="IPR036852">
    <property type="entry name" value="Peptidase_S8/S53_dom_sf"/>
</dbReference>